<dbReference type="Proteomes" id="UP000185003">
    <property type="component" value="Unassembled WGS sequence"/>
</dbReference>
<accession>A0A1N6K4D7</accession>
<evidence type="ECO:0000313" key="1">
    <source>
        <dbReference type="EMBL" id="SIO51425.1"/>
    </source>
</evidence>
<name>A0A1N6K4D7_9BACT</name>
<dbReference type="AlphaFoldDB" id="A0A1N6K4D7"/>
<protein>
    <recommendedName>
        <fullName evidence="3">DUF4843 domain-containing protein</fullName>
    </recommendedName>
</protein>
<keyword evidence="2" id="KW-1185">Reference proteome</keyword>
<dbReference type="EMBL" id="FSRA01000002">
    <property type="protein sequence ID" value="SIO51425.1"/>
    <property type="molecule type" value="Genomic_DNA"/>
</dbReference>
<dbReference type="PROSITE" id="PS51257">
    <property type="entry name" value="PROKAR_LIPOPROTEIN"/>
    <property type="match status" value="1"/>
</dbReference>
<evidence type="ECO:0008006" key="3">
    <source>
        <dbReference type="Google" id="ProtNLM"/>
    </source>
</evidence>
<dbReference type="RefSeq" id="WP_074242322.1">
    <property type="nucleotide sequence ID" value="NZ_FSRA01000002.1"/>
</dbReference>
<dbReference type="InterPro" id="IPR032299">
    <property type="entry name" value="DUF4843"/>
</dbReference>
<dbReference type="STRING" id="536979.SAMN04488055_5054"/>
<dbReference type="OrthoDB" id="1096291at2"/>
<sequence length="250" mass="27903">MKKIILYILLFLTASCQRSEIPLYSGTAGIYFEVYNEPTAGVYVRVDTSVLTFAYHPEKTDSIFALSIRVKGDTVPKDRQFSIKVIDTSANAAKAGIHYEAFPTTAIVPAGKASVLLPVKFLKHRDMQVKTFALCIQLLENENFKTDLPQLYVPDTKKYISATVHTILVDDALARPKYWLDGYLGPYSRKKYVLLCQLLDIPVATLNNTISVGTVKYYGNFMKNYLADEAAAGRIVYEEDGSVMKMGDGL</sequence>
<gene>
    <name evidence="1" type="ORF">SAMN04488055_5054</name>
</gene>
<dbReference type="Pfam" id="PF16132">
    <property type="entry name" value="DUF4843"/>
    <property type="match status" value="1"/>
</dbReference>
<proteinExistence type="predicted"/>
<organism evidence="1 2">
    <name type="scientific">Chitinophaga niabensis</name>
    <dbReference type="NCBI Taxonomy" id="536979"/>
    <lineage>
        <taxon>Bacteria</taxon>
        <taxon>Pseudomonadati</taxon>
        <taxon>Bacteroidota</taxon>
        <taxon>Chitinophagia</taxon>
        <taxon>Chitinophagales</taxon>
        <taxon>Chitinophagaceae</taxon>
        <taxon>Chitinophaga</taxon>
    </lineage>
</organism>
<reference evidence="1 2" key="1">
    <citation type="submission" date="2016-11" db="EMBL/GenBank/DDBJ databases">
        <authorList>
            <person name="Jaros S."/>
            <person name="Januszkiewicz K."/>
            <person name="Wedrychowicz H."/>
        </authorList>
    </citation>
    <scope>NUCLEOTIDE SEQUENCE [LARGE SCALE GENOMIC DNA]</scope>
    <source>
        <strain evidence="1 2">DSM 24787</strain>
    </source>
</reference>
<evidence type="ECO:0000313" key="2">
    <source>
        <dbReference type="Proteomes" id="UP000185003"/>
    </source>
</evidence>